<dbReference type="InterPro" id="IPR018136">
    <property type="entry name" value="Aconitase_4Fe-4S_BS"/>
</dbReference>
<dbReference type="RefSeq" id="WP_089818456.1">
    <property type="nucleotide sequence ID" value="NZ_FORQ01000001.1"/>
</dbReference>
<dbReference type="NCBIfam" id="NF006757">
    <property type="entry name" value="PRK09277.1"/>
    <property type="match status" value="1"/>
</dbReference>
<dbReference type="PANTHER" id="PTHR11670">
    <property type="entry name" value="ACONITASE/IRON-RESPONSIVE ELEMENT FAMILY MEMBER"/>
    <property type="match status" value="1"/>
</dbReference>
<dbReference type="UniPathway" id="UPA00223">
    <property type="reaction ID" value="UER00718"/>
</dbReference>
<keyword evidence="6 9" id="KW-0411">Iron-sulfur</keyword>
<dbReference type="EC" id="4.2.1.3" evidence="9"/>
<dbReference type="SUPFAM" id="SSF53732">
    <property type="entry name" value="Aconitase iron-sulfur domain"/>
    <property type="match status" value="1"/>
</dbReference>
<dbReference type="EMBL" id="FORQ01000001">
    <property type="protein sequence ID" value="SFI67171.1"/>
    <property type="molecule type" value="Genomic_DNA"/>
</dbReference>
<gene>
    <name evidence="12" type="ORF">SAMN05421638_0577</name>
</gene>
<dbReference type="PROSITE" id="PS00450">
    <property type="entry name" value="ACONITASE_1"/>
    <property type="match status" value="1"/>
</dbReference>
<dbReference type="Pfam" id="PF00694">
    <property type="entry name" value="Aconitase_C"/>
    <property type="match status" value="1"/>
</dbReference>
<sequence>MERDIFQIKRSLQTADGNFSYFSLPELQKQGFPIDKLPFSIRILLENAIRNYDGFSITKENIETLLFWSPKASDKDIPFKPARVLMQDFTGVPAVVDIAALRAEVARKGKDPDTINPLVPVDLIIDHSVQVDYFGTEGAYARNIEEEYKRNKERYQFLKWAQNSFDNFSVVPPGMGICHQINLEYLSKGVIERNGEVFPDTLVGTDSHTPMVNGIGVVAWGVGGIEAEAAILGQPLYFIMPEVIGLKLTGKLPLGSTATDLVLTIANLLRKFGVVGKFVEVFGPGLANLSVPDRATIGNMSPEFGCTITYFPIDDKTLEYMRKSNRSENQIDLVEKYCKNNMLWRENEDEITYTSVVELDLSTIEPSVAGPKRPQDKILLKDFKNTFIELLHSSFNRHYITWEDREIEKSITRFDNEGGDLPVPESKALARNEEIETNSKQGLQNVWITRGDEKFMLSDGAVAIAAITSCTNTSNPFVMIGAGLVARKARERGIDVKPWVKTSLAPGSKVVTDYLEKADLLKDLEALHFHLVGYGCTSCIGNSGPLAPKIAKAVDEYNLIVTSVLSGNRNFEARIHPQVKMNFLMSPMLVVAYALAGRVDIDLTTEPISFDSNQEPVYLKDIWPSDEEINEILSKVLSPNDFAKNYDEIFDGNEIWRNLEIPGGKLYEWDDDSTYIKEIPFFHDLPSETEPLQDIENARALLVLGDSVTTDHISPAGAFSENSAAGKYLLNRGVPKEDFNSYGSRRGNDEVMVRGTFANVRIKNKLAEKEGGYTTFLPTGEEMTVYEASVKYKEAQTPLIVLTGKEYGSGSSRDWAAKGTFLLGIKAVLAESYERIHRSNLVGLGVLPLQYKNGDTAESYGLTGKEIFSITGIAEDIKPLKEIEITAKSMNGDEIKFNVIARLDSLIEIEYYRNGGILQYVLRQFLEK</sequence>
<evidence type="ECO:0000259" key="10">
    <source>
        <dbReference type="Pfam" id="PF00330"/>
    </source>
</evidence>
<evidence type="ECO:0000259" key="11">
    <source>
        <dbReference type="Pfam" id="PF00694"/>
    </source>
</evidence>
<dbReference type="GO" id="GO:0003994">
    <property type="term" value="F:aconitate hydratase activity"/>
    <property type="evidence" value="ECO:0007669"/>
    <property type="project" value="UniProtKB-EC"/>
</dbReference>
<keyword evidence="7 9" id="KW-0456">Lyase</keyword>
<dbReference type="Pfam" id="PF00330">
    <property type="entry name" value="Aconitase"/>
    <property type="match status" value="1"/>
</dbReference>
<dbReference type="CDD" id="cd01586">
    <property type="entry name" value="AcnA_IRP"/>
    <property type="match status" value="1"/>
</dbReference>
<dbReference type="FunFam" id="3.30.499.10:FF:000002">
    <property type="entry name" value="Aconitate hydratase"/>
    <property type="match status" value="1"/>
</dbReference>
<dbReference type="GO" id="GO:0051539">
    <property type="term" value="F:4 iron, 4 sulfur cluster binding"/>
    <property type="evidence" value="ECO:0007669"/>
    <property type="project" value="UniProtKB-KW"/>
</dbReference>
<comment type="catalytic activity">
    <reaction evidence="8 9">
        <text>citrate = D-threo-isocitrate</text>
        <dbReference type="Rhea" id="RHEA:10336"/>
        <dbReference type="ChEBI" id="CHEBI:15562"/>
        <dbReference type="ChEBI" id="CHEBI:16947"/>
        <dbReference type="EC" id="4.2.1.3"/>
    </reaction>
</comment>
<name>A0A1I3K3U0_9FLAO</name>
<dbReference type="Gene3D" id="6.10.190.10">
    <property type="match status" value="1"/>
</dbReference>
<dbReference type="GO" id="GO:0046872">
    <property type="term" value="F:metal ion binding"/>
    <property type="evidence" value="ECO:0007669"/>
    <property type="project" value="UniProtKB-KW"/>
</dbReference>
<keyword evidence="5 9" id="KW-0408">Iron</keyword>
<evidence type="ECO:0000256" key="4">
    <source>
        <dbReference type="ARBA" id="ARBA00022723"/>
    </source>
</evidence>
<accession>A0A1I3K3U0</accession>
<dbReference type="CDD" id="cd01580">
    <property type="entry name" value="AcnA_IRP_Swivel"/>
    <property type="match status" value="1"/>
</dbReference>
<dbReference type="InterPro" id="IPR006249">
    <property type="entry name" value="Aconitase/IRP2"/>
</dbReference>
<evidence type="ECO:0000256" key="9">
    <source>
        <dbReference type="RuleBase" id="RU361275"/>
    </source>
</evidence>
<dbReference type="PRINTS" id="PR00415">
    <property type="entry name" value="ACONITASE"/>
</dbReference>
<evidence type="ECO:0000256" key="7">
    <source>
        <dbReference type="ARBA" id="ARBA00023239"/>
    </source>
</evidence>
<keyword evidence="9" id="KW-0004">4Fe-4S</keyword>
<protein>
    <recommendedName>
        <fullName evidence="9">Aconitate hydratase</fullName>
        <shortName evidence="9">Aconitase</shortName>
        <ecNumber evidence="9">4.2.1.3</ecNumber>
    </recommendedName>
</protein>
<dbReference type="Proteomes" id="UP000242560">
    <property type="component" value="Unassembled WGS sequence"/>
</dbReference>
<comment type="similarity">
    <text evidence="3 9">Belongs to the aconitase/IPM isomerase family.</text>
</comment>
<evidence type="ECO:0000313" key="13">
    <source>
        <dbReference type="Proteomes" id="UP000242560"/>
    </source>
</evidence>
<dbReference type="AlphaFoldDB" id="A0A1I3K3U0"/>
<keyword evidence="13" id="KW-1185">Reference proteome</keyword>
<dbReference type="GO" id="GO:0006099">
    <property type="term" value="P:tricarboxylic acid cycle"/>
    <property type="evidence" value="ECO:0007669"/>
    <property type="project" value="UniProtKB-UniPathway"/>
</dbReference>
<evidence type="ECO:0000256" key="5">
    <source>
        <dbReference type="ARBA" id="ARBA00023004"/>
    </source>
</evidence>
<dbReference type="Gene3D" id="3.30.499.10">
    <property type="entry name" value="Aconitase, domain 3"/>
    <property type="match status" value="2"/>
</dbReference>
<evidence type="ECO:0000256" key="2">
    <source>
        <dbReference type="ARBA" id="ARBA00004717"/>
    </source>
</evidence>
<dbReference type="Gene3D" id="3.20.19.10">
    <property type="entry name" value="Aconitase, domain 4"/>
    <property type="match status" value="1"/>
</dbReference>
<dbReference type="NCBIfam" id="NF009520">
    <property type="entry name" value="PRK12881.1"/>
    <property type="match status" value="1"/>
</dbReference>
<comment type="cofactor">
    <cofactor evidence="1">
        <name>[4Fe-4S] cluster</name>
        <dbReference type="ChEBI" id="CHEBI:49883"/>
    </cofactor>
</comment>
<evidence type="ECO:0000256" key="8">
    <source>
        <dbReference type="ARBA" id="ARBA00023501"/>
    </source>
</evidence>
<keyword evidence="4" id="KW-0479">Metal-binding</keyword>
<dbReference type="InterPro" id="IPR015931">
    <property type="entry name" value="Acnase/IPM_dHydase_lsu_aba_1/3"/>
</dbReference>
<dbReference type="InterPro" id="IPR044137">
    <property type="entry name" value="AcnA_IRP_Swivel"/>
</dbReference>
<evidence type="ECO:0000256" key="6">
    <source>
        <dbReference type="ARBA" id="ARBA00023014"/>
    </source>
</evidence>
<dbReference type="InterPro" id="IPR001030">
    <property type="entry name" value="Acoase/IPM_deHydtase_lsu_aba"/>
</dbReference>
<evidence type="ECO:0000256" key="1">
    <source>
        <dbReference type="ARBA" id="ARBA00001966"/>
    </source>
</evidence>
<feature type="domain" description="Aconitase/3-isopropylmalate dehydratase large subunit alpha/beta/alpha" evidence="10">
    <location>
        <begin position="73"/>
        <end position="597"/>
    </location>
</feature>
<evidence type="ECO:0000313" key="12">
    <source>
        <dbReference type="EMBL" id="SFI67171.1"/>
    </source>
</evidence>
<reference evidence="13" key="1">
    <citation type="submission" date="2016-10" db="EMBL/GenBank/DDBJ databases">
        <authorList>
            <person name="Varghese N."/>
            <person name="Submissions S."/>
        </authorList>
    </citation>
    <scope>NUCLEOTIDE SEQUENCE [LARGE SCALE GENOMIC DNA]</scope>
    <source>
        <strain evidence="13">DSM 22251</strain>
    </source>
</reference>
<dbReference type="InterPro" id="IPR000573">
    <property type="entry name" value="AconitaseA/IPMdHydase_ssu_swvl"/>
</dbReference>
<proteinExistence type="inferred from homology"/>
<dbReference type="InterPro" id="IPR036008">
    <property type="entry name" value="Aconitase_4Fe-4S_dom"/>
</dbReference>
<dbReference type="FunFam" id="3.20.19.10:FF:000001">
    <property type="entry name" value="Aconitate hydratase"/>
    <property type="match status" value="1"/>
</dbReference>
<feature type="domain" description="Aconitase A/isopropylmalate dehydratase small subunit swivel" evidence="11">
    <location>
        <begin position="727"/>
        <end position="853"/>
    </location>
</feature>
<organism evidence="12 13">
    <name type="scientific">Kaistella treverensis</name>
    <dbReference type="NCBI Taxonomy" id="631455"/>
    <lineage>
        <taxon>Bacteria</taxon>
        <taxon>Pseudomonadati</taxon>
        <taxon>Bacteroidota</taxon>
        <taxon>Flavobacteriia</taxon>
        <taxon>Flavobacteriales</taxon>
        <taxon>Weeksellaceae</taxon>
        <taxon>Chryseobacterium group</taxon>
        <taxon>Kaistella</taxon>
    </lineage>
</organism>
<dbReference type="InterPro" id="IPR015928">
    <property type="entry name" value="Aconitase/3IPM_dehydase_swvl"/>
</dbReference>
<dbReference type="NCBIfam" id="TIGR01341">
    <property type="entry name" value="aconitase_1"/>
    <property type="match status" value="1"/>
</dbReference>
<evidence type="ECO:0000256" key="3">
    <source>
        <dbReference type="ARBA" id="ARBA00007185"/>
    </source>
</evidence>
<dbReference type="SUPFAM" id="SSF52016">
    <property type="entry name" value="LeuD/IlvD-like"/>
    <property type="match status" value="1"/>
</dbReference>
<comment type="pathway">
    <text evidence="2">Carbohydrate metabolism; tricarboxylic acid cycle; isocitrate from oxaloacetate: step 2/2.</text>
</comment>
<comment type="function">
    <text evidence="9">Catalyzes the isomerization of citrate to isocitrate via cis-aconitate.</text>
</comment>